<organism evidence="2 3">
    <name type="scientific">Asanoa hainanensis</name>
    <dbReference type="NCBI Taxonomy" id="560556"/>
    <lineage>
        <taxon>Bacteria</taxon>
        <taxon>Bacillati</taxon>
        <taxon>Actinomycetota</taxon>
        <taxon>Actinomycetes</taxon>
        <taxon>Micromonosporales</taxon>
        <taxon>Micromonosporaceae</taxon>
        <taxon>Asanoa</taxon>
    </lineage>
</organism>
<dbReference type="Gene3D" id="1.10.10.10">
    <property type="entry name" value="Winged helix-like DNA-binding domain superfamily/Winged helix DNA-binding domain"/>
    <property type="match status" value="1"/>
</dbReference>
<dbReference type="OrthoDB" id="3369460at2"/>
<keyword evidence="2" id="KW-0238">DNA-binding</keyword>
<dbReference type="GO" id="GO:0006355">
    <property type="term" value="P:regulation of DNA-templated transcription"/>
    <property type="evidence" value="ECO:0007669"/>
    <property type="project" value="InterPro"/>
</dbReference>
<dbReference type="EMBL" id="FZPH01000023">
    <property type="protein sequence ID" value="SNT65495.1"/>
    <property type="molecule type" value="Genomic_DNA"/>
</dbReference>
<evidence type="ECO:0000259" key="1">
    <source>
        <dbReference type="SMART" id="SM00421"/>
    </source>
</evidence>
<dbReference type="Proteomes" id="UP000198362">
    <property type="component" value="Unassembled WGS sequence"/>
</dbReference>
<proteinExistence type="predicted"/>
<keyword evidence="3" id="KW-1185">Reference proteome</keyword>
<dbReference type="RefSeq" id="WP_144022928.1">
    <property type="nucleotide sequence ID" value="NZ_FZPH01000023.1"/>
</dbReference>
<evidence type="ECO:0000313" key="3">
    <source>
        <dbReference type="Proteomes" id="UP000198362"/>
    </source>
</evidence>
<accession>A0A239PF48</accession>
<name>A0A239PF48_9ACTN</name>
<feature type="domain" description="HTH luxR-type" evidence="1">
    <location>
        <begin position="176"/>
        <end position="233"/>
    </location>
</feature>
<protein>
    <submittedName>
        <fullName evidence="2">DNA-binding response regulator, NarL/FixJ family, contains REC and HTH domains</fullName>
    </submittedName>
</protein>
<reference evidence="2 3" key="1">
    <citation type="submission" date="2017-06" db="EMBL/GenBank/DDBJ databases">
        <authorList>
            <person name="Kim H.J."/>
            <person name="Triplett B.A."/>
        </authorList>
    </citation>
    <scope>NUCLEOTIDE SEQUENCE [LARGE SCALE GENOMIC DNA]</scope>
    <source>
        <strain evidence="2 3">CGMCC 4.5593</strain>
    </source>
</reference>
<sequence length="248" mass="26011">MTGERFDEVQNWHHLTDEAIGGADRRTGAGTSPAVEVIAGGDLVRRVSGALAGCREAMVMAAGTVLSALMPMMEVPDAPERRPVVRVLAEARPDAVSTREPIDSSLNLLPGPVRVVTSVPLSVVVADNRVAVLGGPAAGAPGLVVSAPDQVRAVAELFEWIWELAPVSAEPSAQDVRAIGQRRAAVLAGLADGLTDAAVAARLDLAERTVRRDVRKLMEVAGVVSRFQLGVRARALGWLPEPGRPPVP</sequence>
<evidence type="ECO:0000313" key="2">
    <source>
        <dbReference type="EMBL" id="SNT65495.1"/>
    </source>
</evidence>
<dbReference type="GO" id="GO:0003677">
    <property type="term" value="F:DNA binding"/>
    <property type="evidence" value="ECO:0007669"/>
    <property type="project" value="UniProtKB-KW"/>
</dbReference>
<gene>
    <name evidence="2" type="ORF">SAMN05421812_12348</name>
</gene>
<dbReference type="SMART" id="SM00421">
    <property type="entry name" value="HTH_LUXR"/>
    <property type="match status" value="1"/>
</dbReference>
<dbReference type="AlphaFoldDB" id="A0A239PF48"/>
<dbReference type="InterPro" id="IPR016032">
    <property type="entry name" value="Sig_transdc_resp-reg_C-effctor"/>
</dbReference>
<dbReference type="InterPro" id="IPR036388">
    <property type="entry name" value="WH-like_DNA-bd_sf"/>
</dbReference>
<dbReference type="InterPro" id="IPR000792">
    <property type="entry name" value="Tscrpt_reg_LuxR_C"/>
</dbReference>
<dbReference type="SUPFAM" id="SSF46894">
    <property type="entry name" value="C-terminal effector domain of the bipartite response regulators"/>
    <property type="match status" value="1"/>
</dbReference>